<dbReference type="Proteomes" id="UP001141552">
    <property type="component" value="Unassembled WGS sequence"/>
</dbReference>
<reference evidence="2" key="2">
    <citation type="journal article" date="2023" name="Plants (Basel)">
        <title>Annotation of the Turnera subulata (Passifloraceae) Draft Genome Reveals the S-Locus Evolved after the Divergence of Turneroideae from Passifloroideae in a Stepwise Manner.</title>
        <authorList>
            <person name="Henning P.M."/>
            <person name="Roalson E.H."/>
            <person name="Mir W."/>
            <person name="McCubbin A.G."/>
            <person name="Shore J.S."/>
        </authorList>
    </citation>
    <scope>NUCLEOTIDE SEQUENCE</scope>
    <source>
        <strain evidence="2">F60SS</strain>
    </source>
</reference>
<evidence type="ECO:0000313" key="3">
    <source>
        <dbReference type="Proteomes" id="UP001141552"/>
    </source>
</evidence>
<feature type="region of interest" description="Disordered" evidence="1">
    <location>
        <begin position="1"/>
        <end position="28"/>
    </location>
</feature>
<accession>A0A9Q0FGV8</accession>
<comment type="caution">
    <text evidence="2">The sequence shown here is derived from an EMBL/GenBank/DDBJ whole genome shotgun (WGS) entry which is preliminary data.</text>
</comment>
<sequence>MVVGSDGGVAGDGSGGDDADDEDDDDEDGDPNCVAMVLFLVEEELDVEVTHGLLPSHHDVFVLEVCMLVRDSYIFYGSDLWRSIVFGIEACIFREAELAVHRHLLDGELIKVGEGIQNRLDSVLGGNVHILIHIKEEHPLGHEPIPMQAIIDHHELVMEGMEFFRAWVDQSHDVVK</sequence>
<proteinExistence type="predicted"/>
<name>A0A9Q0FGV8_9ROSI</name>
<protein>
    <submittedName>
        <fullName evidence="2">Uncharacterized protein</fullName>
    </submittedName>
</protein>
<feature type="compositionally biased region" description="Gly residues" evidence="1">
    <location>
        <begin position="1"/>
        <end position="14"/>
    </location>
</feature>
<evidence type="ECO:0000313" key="2">
    <source>
        <dbReference type="EMBL" id="KAJ4831244.1"/>
    </source>
</evidence>
<feature type="compositionally biased region" description="Acidic residues" evidence="1">
    <location>
        <begin position="15"/>
        <end position="28"/>
    </location>
</feature>
<organism evidence="2 3">
    <name type="scientific">Turnera subulata</name>
    <dbReference type="NCBI Taxonomy" id="218843"/>
    <lineage>
        <taxon>Eukaryota</taxon>
        <taxon>Viridiplantae</taxon>
        <taxon>Streptophyta</taxon>
        <taxon>Embryophyta</taxon>
        <taxon>Tracheophyta</taxon>
        <taxon>Spermatophyta</taxon>
        <taxon>Magnoliopsida</taxon>
        <taxon>eudicotyledons</taxon>
        <taxon>Gunneridae</taxon>
        <taxon>Pentapetalae</taxon>
        <taxon>rosids</taxon>
        <taxon>fabids</taxon>
        <taxon>Malpighiales</taxon>
        <taxon>Passifloraceae</taxon>
        <taxon>Turnera</taxon>
    </lineage>
</organism>
<dbReference type="AlphaFoldDB" id="A0A9Q0FGV8"/>
<dbReference type="EMBL" id="JAKUCV010005423">
    <property type="protein sequence ID" value="KAJ4831244.1"/>
    <property type="molecule type" value="Genomic_DNA"/>
</dbReference>
<keyword evidence="3" id="KW-1185">Reference proteome</keyword>
<evidence type="ECO:0000256" key="1">
    <source>
        <dbReference type="SAM" id="MobiDB-lite"/>
    </source>
</evidence>
<gene>
    <name evidence="2" type="ORF">Tsubulata_014560</name>
</gene>
<reference evidence="2" key="1">
    <citation type="submission" date="2022-02" db="EMBL/GenBank/DDBJ databases">
        <authorList>
            <person name="Henning P.M."/>
            <person name="McCubbin A.G."/>
            <person name="Shore J.S."/>
        </authorList>
    </citation>
    <scope>NUCLEOTIDE SEQUENCE</scope>
    <source>
        <strain evidence="2">F60SS</strain>
        <tissue evidence="2">Leaves</tissue>
    </source>
</reference>